<dbReference type="PROSITE" id="PS51704">
    <property type="entry name" value="GP_PDE"/>
    <property type="match status" value="1"/>
</dbReference>
<dbReference type="RefSeq" id="WP_077133037.1">
    <property type="nucleotide sequence ID" value="NZ_CP014263.1"/>
</dbReference>
<dbReference type="STRING" id="1178516.AWR27_21030"/>
<dbReference type="GO" id="GO:0005886">
    <property type="term" value="C:plasma membrane"/>
    <property type="evidence" value="ECO:0007669"/>
    <property type="project" value="TreeGrafter"/>
</dbReference>
<evidence type="ECO:0000313" key="2">
    <source>
        <dbReference type="EMBL" id="AQG81574.1"/>
    </source>
</evidence>
<dbReference type="KEGG" id="smon:AWR27_21030"/>
<dbReference type="Pfam" id="PF03009">
    <property type="entry name" value="GDPD"/>
    <property type="match status" value="1"/>
</dbReference>
<sequence length="420" mass="47273">MNKLAYLLLGLAGLAVGCREVYEAPIPHSFADIPGAGRFTTPIRQQMDGVYTVSEGAATFGEQVAVKWTFTLDGSDTTHYLSIFTGNQAGFFNLERTANADSLTLMGYWRKLVNTETGLVQLALRLKRNGRLQPITGVLSSRDTLVLTGQYGNRDRSPNQPLTLTYRRPLNPRPFEILAHRAGGRTSDLLSVSENSLEMIELASRLGATGIEIDIKFTKDGVPILYHDNKLNLRLIQKNGLTGPIEDYTYQQLNTFVRLINGEKIPTLEEALETVISHTNLRFVWLDTKFSGPMDKIQAIQQRFRQRAILARRNLQIVIGLPTQQAVDAYRALNDRANTPALSELDTAITRNIGARIWAPRWTLGPQLEQVKAMQAEGRTVFVWTLDEPKFIEQFIRESRFDGILSNYSPLVAYYHYVEP</sequence>
<dbReference type="PANTHER" id="PTHR46320">
    <property type="entry name" value="GLYCEROPHOSPHODIESTER PHOSPHODIESTERASE 1"/>
    <property type="match status" value="1"/>
</dbReference>
<dbReference type="GO" id="GO:0008889">
    <property type="term" value="F:glycerophosphodiester phosphodiesterase activity"/>
    <property type="evidence" value="ECO:0007669"/>
    <property type="project" value="TreeGrafter"/>
</dbReference>
<evidence type="ECO:0000259" key="1">
    <source>
        <dbReference type="PROSITE" id="PS51704"/>
    </source>
</evidence>
<dbReference type="GO" id="GO:0070291">
    <property type="term" value="P:N-acylethanolamine metabolic process"/>
    <property type="evidence" value="ECO:0007669"/>
    <property type="project" value="TreeGrafter"/>
</dbReference>
<gene>
    <name evidence="2" type="ORF">AWR27_21030</name>
</gene>
<accession>A0A1P9X1R6</accession>
<feature type="domain" description="GP-PDE" evidence="1">
    <location>
        <begin position="175"/>
        <end position="416"/>
    </location>
</feature>
<dbReference type="OrthoDB" id="384721at2"/>
<dbReference type="InterPro" id="IPR030395">
    <property type="entry name" value="GP_PDE_dom"/>
</dbReference>
<dbReference type="GO" id="GO:0006580">
    <property type="term" value="P:ethanolamine metabolic process"/>
    <property type="evidence" value="ECO:0007669"/>
    <property type="project" value="TreeGrafter"/>
</dbReference>
<reference evidence="2 3" key="1">
    <citation type="submission" date="2016-01" db="EMBL/GenBank/DDBJ databases">
        <authorList>
            <person name="Oliw E.H."/>
        </authorList>
    </citation>
    <scope>NUCLEOTIDE SEQUENCE [LARGE SCALE GENOMIC DNA]</scope>
    <source>
        <strain evidence="2 3">DY10</strain>
    </source>
</reference>
<dbReference type="AlphaFoldDB" id="A0A1P9X1R6"/>
<dbReference type="PROSITE" id="PS51257">
    <property type="entry name" value="PROKAR_LIPOPROTEIN"/>
    <property type="match status" value="1"/>
</dbReference>
<dbReference type="EMBL" id="CP014263">
    <property type="protein sequence ID" value="AQG81574.1"/>
    <property type="molecule type" value="Genomic_DNA"/>
</dbReference>
<name>A0A1P9X1R6_9BACT</name>
<dbReference type="Gene3D" id="3.20.20.190">
    <property type="entry name" value="Phosphatidylinositol (PI) phosphodiesterase"/>
    <property type="match status" value="1"/>
</dbReference>
<dbReference type="GO" id="GO:0006644">
    <property type="term" value="P:phospholipid metabolic process"/>
    <property type="evidence" value="ECO:0007669"/>
    <property type="project" value="TreeGrafter"/>
</dbReference>
<protein>
    <submittedName>
        <fullName evidence="2">Glycerophosphodiester phosphodiesterase</fullName>
    </submittedName>
</protein>
<dbReference type="SUPFAM" id="SSF51695">
    <property type="entry name" value="PLC-like phosphodiesterases"/>
    <property type="match status" value="1"/>
</dbReference>
<dbReference type="PANTHER" id="PTHR46320:SF1">
    <property type="entry name" value="GLYCEROPHOSPHODIESTER PHOSPHODIESTERASE 1"/>
    <property type="match status" value="1"/>
</dbReference>
<dbReference type="InterPro" id="IPR017946">
    <property type="entry name" value="PLC-like_Pdiesterase_TIM-brl"/>
</dbReference>
<proteinExistence type="predicted"/>
<dbReference type="Proteomes" id="UP000187941">
    <property type="component" value="Chromosome"/>
</dbReference>
<evidence type="ECO:0000313" key="3">
    <source>
        <dbReference type="Proteomes" id="UP000187941"/>
    </source>
</evidence>
<organism evidence="2 3">
    <name type="scientific">Spirosoma montaniterrae</name>
    <dbReference type="NCBI Taxonomy" id="1178516"/>
    <lineage>
        <taxon>Bacteria</taxon>
        <taxon>Pseudomonadati</taxon>
        <taxon>Bacteroidota</taxon>
        <taxon>Cytophagia</taxon>
        <taxon>Cytophagales</taxon>
        <taxon>Cytophagaceae</taxon>
        <taxon>Spirosoma</taxon>
    </lineage>
</organism>
<keyword evidence="3" id="KW-1185">Reference proteome</keyword>